<evidence type="ECO:0000256" key="5">
    <source>
        <dbReference type="ARBA" id="ARBA00022692"/>
    </source>
</evidence>
<evidence type="ECO:0000256" key="8">
    <source>
        <dbReference type="SAM" id="Phobius"/>
    </source>
</evidence>
<proteinExistence type="inferred from homology"/>
<dbReference type="Pfam" id="PF03547">
    <property type="entry name" value="Mem_trans"/>
    <property type="match status" value="1"/>
</dbReference>
<keyword evidence="10" id="KW-1185">Reference proteome</keyword>
<feature type="transmembrane region" description="Helical" evidence="8">
    <location>
        <begin position="6"/>
        <end position="22"/>
    </location>
</feature>
<evidence type="ECO:0000256" key="7">
    <source>
        <dbReference type="ARBA" id="ARBA00023136"/>
    </source>
</evidence>
<feature type="transmembrane region" description="Helical" evidence="8">
    <location>
        <begin position="190"/>
        <end position="208"/>
    </location>
</feature>
<organism evidence="9 10">
    <name type="scientific">Abditibacterium utsteinense</name>
    <dbReference type="NCBI Taxonomy" id="1960156"/>
    <lineage>
        <taxon>Bacteria</taxon>
        <taxon>Pseudomonadati</taxon>
        <taxon>Abditibacteriota</taxon>
        <taxon>Abditibacteriia</taxon>
        <taxon>Abditibacteriales</taxon>
        <taxon>Abditibacteriaceae</taxon>
        <taxon>Abditibacterium</taxon>
    </lineage>
</organism>
<keyword evidence="5 8" id="KW-0812">Transmembrane</keyword>
<protein>
    <recommendedName>
        <fullName evidence="11">Permease</fullName>
    </recommendedName>
</protein>
<dbReference type="OrthoDB" id="527159at2"/>
<keyword evidence="6 8" id="KW-1133">Transmembrane helix</keyword>
<evidence type="ECO:0000313" key="10">
    <source>
        <dbReference type="Proteomes" id="UP000237684"/>
    </source>
</evidence>
<evidence type="ECO:0000256" key="2">
    <source>
        <dbReference type="ARBA" id="ARBA00010145"/>
    </source>
</evidence>
<evidence type="ECO:0000256" key="1">
    <source>
        <dbReference type="ARBA" id="ARBA00004651"/>
    </source>
</evidence>
<feature type="transmembrane region" description="Helical" evidence="8">
    <location>
        <begin position="34"/>
        <end position="51"/>
    </location>
</feature>
<dbReference type="GO" id="GO:0005886">
    <property type="term" value="C:plasma membrane"/>
    <property type="evidence" value="ECO:0007669"/>
    <property type="project" value="UniProtKB-SubCell"/>
</dbReference>
<dbReference type="AlphaFoldDB" id="A0A2S8SRJ5"/>
<feature type="transmembrane region" description="Helical" evidence="8">
    <location>
        <begin position="99"/>
        <end position="121"/>
    </location>
</feature>
<comment type="subcellular location">
    <subcellularLocation>
        <location evidence="1">Cell membrane</location>
        <topology evidence="1">Multi-pass membrane protein</topology>
    </subcellularLocation>
</comment>
<gene>
    <name evidence="9" type="ORF">B1R32_11286</name>
</gene>
<dbReference type="GO" id="GO:0055085">
    <property type="term" value="P:transmembrane transport"/>
    <property type="evidence" value="ECO:0007669"/>
    <property type="project" value="InterPro"/>
</dbReference>
<keyword evidence="4" id="KW-1003">Cell membrane</keyword>
<sequence length="306" mass="33516">MFDILWKVIAPIFVLIGIGTIVQKRVGLDLKTLTRLNFWIFVPAFLFVRIYESQLSGAQLGKIFLHFCVFFPLLGILTWIFAGLCGFQDRLRRALTASVMFYNSGNYGIPVAQLAFPGMALPLQVQAAIVMMQNVSNFTIGLALIAGGRGKKWSETLLEIFKLPMVYVLVAAWAMRYFHLAPPQPLSVALHWLDSGLVPIAVVTLGAQMASLKAPPLSRALVVSLFLRLIFAPILGFVTVYLLGIRGELGQALVISTAFPTAVNSALLALEYDNEPQFAAAAVFYSTLISSVTVSGVIYAASHWMN</sequence>
<dbReference type="InterPro" id="IPR038770">
    <property type="entry name" value="Na+/solute_symporter_sf"/>
</dbReference>
<dbReference type="Gene3D" id="1.20.1530.20">
    <property type="match status" value="2"/>
</dbReference>
<evidence type="ECO:0000256" key="6">
    <source>
        <dbReference type="ARBA" id="ARBA00022989"/>
    </source>
</evidence>
<evidence type="ECO:0000256" key="4">
    <source>
        <dbReference type="ARBA" id="ARBA00022475"/>
    </source>
</evidence>
<feature type="transmembrane region" description="Helical" evidence="8">
    <location>
        <begin position="160"/>
        <end position="178"/>
    </location>
</feature>
<keyword evidence="7 8" id="KW-0472">Membrane</keyword>
<comment type="caution">
    <text evidence="9">The sequence shown here is derived from an EMBL/GenBank/DDBJ whole genome shotgun (WGS) entry which is preliminary data.</text>
</comment>
<dbReference type="PANTHER" id="PTHR36838:SF1">
    <property type="entry name" value="SLR1864 PROTEIN"/>
    <property type="match status" value="1"/>
</dbReference>
<evidence type="ECO:0000313" key="9">
    <source>
        <dbReference type="EMBL" id="PQV63431.1"/>
    </source>
</evidence>
<reference evidence="9 10" key="1">
    <citation type="journal article" date="2018" name="Syst. Appl. Microbiol.">
        <title>Abditibacterium utsteinense sp. nov., the first cultivated member of candidate phylum FBP, isolated from ice-free Antarctic soil samples.</title>
        <authorList>
            <person name="Tahon G."/>
            <person name="Tytgat B."/>
            <person name="Lebbe L."/>
            <person name="Carlier A."/>
            <person name="Willems A."/>
        </authorList>
    </citation>
    <scope>NUCLEOTIDE SEQUENCE [LARGE SCALE GENOMIC DNA]</scope>
    <source>
        <strain evidence="9 10">LMG 29911</strain>
    </source>
</reference>
<feature type="transmembrane region" description="Helical" evidence="8">
    <location>
        <begin position="282"/>
        <end position="301"/>
    </location>
</feature>
<feature type="transmembrane region" description="Helical" evidence="8">
    <location>
        <begin position="63"/>
        <end position="87"/>
    </location>
</feature>
<keyword evidence="3" id="KW-0813">Transport</keyword>
<dbReference type="EMBL" id="NIGF01000012">
    <property type="protein sequence ID" value="PQV63431.1"/>
    <property type="molecule type" value="Genomic_DNA"/>
</dbReference>
<accession>A0A2S8SRJ5</accession>
<name>A0A2S8SRJ5_9BACT</name>
<evidence type="ECO:0008006" key="11">
    <source>
        <dbReference type="Google" id="ProtNLM"/>
    </source>
</evidence>
<dbReference type="PANTHER" id="PTHR36838">
    <property type="entry name" value="AUXIN EFFLUX CARRIER FAMILY PROTEIN"/>
    <property type="match status" value="1"/>
</dbReference>
<dbReference type="RefSeq" id="WP_106380509.1">
    <property type="nucleotide sequence ID" value="NZ_NIGF01000012.1"/>
</dbReference>
<dbReference type="InterPro" id="IPR004776">
    <property type="entry name" value="Mem_transp_PIN-like"/>
</dbReference>
<comment type="similarity">
    <text evidence="2">Belongs to the auxin efflux carrier (TC 2.A.69) family.</text>
</comment>
<dbReference type="Proteomes" id="UP000237684">
    <property type="component" value="Unassembled WGS sequence"/>
</dbReference>
<feature type="transmembrane region" description="Helical" evidence="8">
    <location>
        <begin position="127"/>
        <end position="148"/>
    </location>
</feature>
<dbReference type="InParanoid" id="A0A2S8SRJ5"/>
<feature type="transmembrane region" description="Helical" evidence="8">
    <location>
        <begin position="220"/>
        <end position="243"/>
    </location>
</feature>
<evidence type="ECO:0000256" key="3">
    <source>
        <dbReference type="ARBA" id="ARBA00022448"/>
    </source>
</evidence>